<feature type="region of interest" description="Disordered" evidence="2">
    <location>
        <begin position="435"/>
        <end position="455"/>
    </location>
</feature>
<sequence>MKSANEGEKFYLKDNLSQTQSQIQSLQSSLSSAVTSRDKLQIECRLLQRTVEETREQLHDTSTSRKVAEQRADTLEGQLHDSRKDRFLTEEKLNQSLSTVSRLEREQKLDKEKLKAAIEASQEYEATAYGQESNARAKQEKVDVLQNEVGKLKQILETQKVQMNSKLKKSAKDLSQQMELIESDRNKVSQQNTQLFTDLEKSREIVQIKNKENLKLQEDMLQLQEQVKELSFKLKHSDEARKTEEELQSKLQKKLDDQEDELKRVRNFLTKKAEESGEAEKSAWHDMNKMIHEMSQQMSMHLESQKTSDSKDQDAKVAQRYKKHIHDLNTELQTERALHKITASSLQSLEEDCVRLRQQCQAMRKRNNSASDKRYKSRMEAINEIIARSQTQAQAMLASGNYLDESLKSLASPRVTFETSPDNSVCSDLSFNSTIAINSESSPPNPTMKSTPRKT</sequence>
<name>A0A8B6G4S7_MYTGA</name>
<dbReference type="EMBL" id="UYJE01007862">
    <property type="protein sequence ID" value="VDI58645.1"/>
    <property type="molecule type" value="Genomic_DNA"/>
</dbReference>
<feature type="coiled-coil region" evidence="1">
    <location>
        <begin position="135"/>
        <end position="275"/>
    </location>
</feature>
<evidence type="ECO:0000313" key="3">
    <source>
        <dbReference type="EMBL" id="VDI58645.1"/>
    </source>
</evidence>
<evidence type="ECO:0000256" key="1">
    <source>
        <dbReference type="SAM" id="Coils"/>
    </source>
</evidence>
<evidence type="ECO:0000313" key="4">
    <source>
        <dbReference type="Proteomes" id="UP000596742"/>
    </source>
</evidence>
<proteinExistence type="predicted"/>
<gene>
    <name evidence="3" type="ORF">MGAL_10B031979</name>
</gene>
<organism evidence="3 4">
    <name type="scientific">Mytilus galloprovincialis</name>
    <name type="common">Mediterranean mussel</name>
    <dbReference type="NCBI Taxonomy" id="29158"/>
    <lineage>
        <taxon>Eukaryota</taxon>
        <taxon>Metazoa</taxon>
        <taxon>Spiralia</taxon>
        <taxon>Lophotrochozoa</taxon>
        <taxon>Mollusca</taxon>
        <taxon>Bivalvia</taxon>
        <taxon>Autobranchia</taxon>
        <taxon>Pteriomorphia</taxon>
        <taxon>Mytilida</taxon>
        <taxon>Mytiloidea</taxon>
        <taxon>Mytilidae</taxon>
        <taxon>Mytilinae</taxon>
        <taxon>Mytilus</taxon>
    </lineage>
</organism>
<evidence type="ECO:0000256" key="2">
    <source>
        <dbReference type="SAM" id="MobiDB-lite"/>
    </source>
</evidence>
<reference evidence="3" key="1">
    <citation type="submission" date="2018-11" db="EMBL/GenBank/DDBJ databases">
        <authorList>
            <person name="Alioto T."/>
            <person name="Alioto T."/>
        </authorList>
    </citation>
    <scope>NUCLEOTIDE SEQUENCE</scope>
</reference>
<protein>
    <submittedName>
        <fullName evidence="3">Uncharacterized protein</fullName>
    </submittedName>
</protein>
<dbReference type="OrthoDB" id="6287438at2759"/>
<dbReference type="AlphaFoldDB" id="A0A8B6G4S7"/>
<keyword evidence="4" id="KW-1185">Reference proteome</keyword>
<feature type="coiled-coil region" evidence="1">
    <location>
        <begin position="37"/>
        <end position="85"/>
    </location>
</feature>
<comment type="caution">
    <text evidence="3">The sequence shown here is derived from an EMBL/GenBank/DDBJ whole genome shotgun (WGS) entry which is preliminary data.</text>
</comment>
<accession>A0A8B6G4S7</accession>
<keyword evidence="1" id="KW-0175">Coiled coil</keyword>
<feature type="coiled-coil region" evidence="1">
    <location>
        <begin position="346"/>
        <end position="373"/>
    </location>
</feature>
<dbReference type="Proteomes" id="UP000596742">
    <property type="component" value="Unassembled WGS sequence"/>
</dbReference>